<protein>
    <submittedName>
        <fullName evidence="9">DUF2817 domain-containing protein</fullName>
    </submittedName>
</protein>
<evidence type="ECO:0000256" key="1">
    <source>
        <dbReference type="ARBA" id="ARBA00001947"/>
    </source>
</evidence>
<keyword evidence="10" id="KW-1185">Reference proteome</keyword>
<evidence type="ECO:0000313" key="10">
    <source>
        <dbReference type="Proteomes" id="UP000676776"/>
    </source>
</evidence>
<dbReference type="Gene3D" id="3.40.630.10">
    <property type="entry name" value="Zn peptidases"/>
    <property type="match status" value="1"/>
</dbReference>
<dbReference type="InterPro" id="IPR000834">
    <property type="entry name" value="Peptidase_M14"/>
</dbReference>
<dbReference type="PANTHER" id="PTHR11705:SF143">
    <property type="entry name" value="SLL0236 PROTEIN"/>
    <property type="match status" value="1"/>
</dbReference>
<evidence type="ECO:0000256" key="5">
    <source>
        <dbReference type="ARBA" id="ARBA00022833"/>
    </source>
</evidence>
<evidence type="ECO:0000313" key="9">
    <source>
        <dbReference type="EMBL" id="MBO3116886.1"/>
    </source>
</evidence>
<dbReference type="Pfam" id="PF00246">
    <property type="entry name" value="Peptidase_M14"/>
    <property type="match status" value="1"/>
</dbReference>
<feature type="domain" description="Peptidase M14" evidence="8">
    <location>
        <begin position="21"/>
        <end position="270"/>
    </location>
</feature>
<dbReference type="RefSeq" id="WP_208154249.1">
    <property type="nucleotide sequence ID" value="NZ_JAGEVF010000006.1"/>
</dbReference>
<keyword evidence="6" id="KW-0482">Metalloprotease</keyword>
<dbReference type="PANTHER" id="PTHR11705">
    <property type="entry name" value="PROTEASE FAMILY M14 CARBOXYPEPTIDASE A,B"/>
    <property type="match status" value="1"/>
</dbReference>
<comment type="caution">
    <text evidence="9">The sequence shown here is derived from an EMBL/GenBank/DDBJ whole genome shotgun (WGS) entry which is preliminary data.</text>
</comment>
<organism evidence="9 10">
    <name type="scientific">Winogradskyella pelagia</name>
    <dbReference type="NCBI Taxonomy" id="2819984"/>
    <lineage>
        <taxon>Bacteria</taxon>
        <taxon>Pseudomonadati</taxon>
        <taxon>Bacteroidota</taxon>
        <taxon>Flavobacteriia</taxon>
        <taxon>Flavobacteriales</taxon>
        <taxon>Flavobacteriaceae</taxon>
        <taxon>Winogradskyella</taxon>
    </lineage>
</organism>
<dbReference type="SMART" id="SM00631">
    <property type="entry name" value="Zn_pept"/>
    <property type="match status" value="1"/>
</dbReference>
<evidence type="ECO:0000256" key="4">
    <source>
        <dbReference type="ARBA" id="ARBA00022801"/>
    </source>
</evidence>
<keyword evidence="5" id="KW-0862">Zinc</keyword>
<comment type="caution">
    <text evidence="7">Lacks conserved residue(s) required for the propagation of feature annotation.</text>
</comment>
<comment type="similarity">
    <text evidence="2 7">Belongs to the peptidase M14 family.</text>
</comment>
<proteinExistence type="inferred from homology"/>
<accession>A0ABS3T2B6</accession>
<evidence type="ECO:0000259" key="8">
    <source>
        <dbReference type="PROSITE" id="PS52035"/>
    </source>
</evidence>
<sequence length="381" mass="43155">MTINNLKSLYDSIKASQLFGRYITNTDIEKCLSHLPEKTYSIVGHSVEKRPIYSVKFGEGPNRILMWSQMHGNESTTTKALFDCFNLFLLDHPVAKLILEQCTLLVIPILNPDGAQYYMRTNANNVDLNRDAQQRSQPESILLRDIYEDFKPDFCFNLHGQRTIFGAGTNGKAATLSFLSPSQDNSRTVTQNRKIAMALIAAIAGDLIDAIPEGIGRYDDGFNLNCVGDTFQSLGTPTILYEAGHYPEDYNREDVRYFVFLALIKGLSIISKGITAKGFESYFRIPENTKNYRDILIQNAVLSKNDQELANIVIQLKEELQQNGIYFLPIVESISETTNLKFHRVIDAKGALVQTMDRKEIYVGYENDFVLINNKKYAVKQ</sequence>
<dbReference type="SUPFAM" id="SSF53187">
    <property type="entry name" value="Zn-dependent exopeptidases"/>
    <property type="match status" value="1"/>
</dbReference>
<gene>
    <name evidence="9" type="ORF">J4050_09015</name>
</gene>
<evidence type="ECO:0000256" key="2">
    <source>
        <dbReference type="ARBA" id="ARBA00005988"/>
    </source>
</evidence>
<keyword evidence="4" id="KW-0378">Hydrolase</keyword>
<evidence type="ECO:0000256" key="6">
    <source>
        <dbReference type="ARBA" id="ARBA00023049"/>
    </source>
</evidence>
<comment type="cofactor">
    <cofactor evidence="1">
        <name>Zn(2+)</name>
        <dbReference type="ChEBI" id="CHEBI:29105"/>
    </cofactor>
</comment>
<name>A0ABS3T2B6_9FLAO</name>
<dbReference type="Proteomes" id="UP000676776">
    <property type="component" value="Unassembled WGS sequence"/>
</dbReference>
<evidence type="ECO:0000256" key="7">
    <source>
        <dbReference type="PROSITE-ProRule" id="PRU01379"/>
    </source>
</evidence>
<evidence type="ECO:0000256" key="3">
    <source>
        <dbReference type="ARBA" id="ARBA00022670"/>
    </source>
</evidence>
<dbReference type="EMBL" id="JAGEVF010000006">
    <property type="protein sequence ID" value="MBO3116886.1"/>
    <property type="molecule type" value="Genomic_DNA"/>
</dbReference>
<reference evidence="9 10" key="1">
    <citation type="submission" date="2021-03" db="EMBL/GenBank/DDBJ databases">
        <title>Winogradskyella sp. nov., isolated from costal sediment.</title>
        <authorList>
            <person name="Gao C."/>
        </authorList>
    </citation>
    <scope>NUCLEOTIDE SEQUENCE [LARGE SCALE GENOMIC DNA]</scope>
    <source>
        <strain evidence="9 10">DF17</strain>
    </source>
</reference>
<dbReference type="PROSITE" id="PS52035">
    <property type="entry name" value="PEPTIDASE_M14"/>
    <property type="match status" value="1"/>
</dbReference>
<keyword evidence="3" id="KW-0645">Protease</keyword>